<keyword evidence="3" id="KW-0808">Transferase</keyword>
<dbReference type="CDD" id="cd00761">
    <property type="entry name" value="Glyco_tranf_GTA_type"/>
    <property type="match status" value="1"/>
</dbReference>
<dbReference type="InterPro" id="IPR050834">
    <property type="entry name" value="Glycosyltransf_2"/>
</dbReference>
<dbReference type="PANTHER" id="PTHR43685:SF3">
    <property type="entry name" value="SLR2126 PROTEIN"/>
    <property type="match status" value="1"/>
</dbReference>
<evidence type="ECO:0000313" key="4">
    <source>
        <dbReference type="Proteomes" id="UP000239480"/>
    </source>
</evidence>
<dbReference type="PANTHER" id="PTHR43685">
    <property type="entry name" value="GLYCOSYLTRANSFERASE"/>
    <property type="match status" value="1"/>
</dbReference>
<dbReference type="SUPFAM" id="SSF53448">
    <property type="entry name" value="Nucleotide-diphospho-sugar transferases"/>
    <property type="match status" value="1"/>
</dbReference>
<dbReference type="InterPro" id="IPR001173">
    <property type="entry name" value="Glyco_trans_2-like"/>
</dbReference>
<reference evidence="3 4" key="1">
    <citation type="submission" date="2018-03" db="EMBL/GenBank/DDBJ databases">
        <title>Genomic Encyclopedia of Archaeal and Bacterial Type Strains, Phase II (KMG-II): from individual species to whole genera.</title>
        <authorList>
            <person name="Goeker M."/>
        </authorList>
    </citation>
    <scope>NUCLEOTIDE SEQUENCE [LARGE SCALE GENOMIC DNA]</scope>
    <source>
        <strain evidence="3 4">DSM 29328</strain>
    </source>
</reference>
<feature type="region of interest" description="Disordered" evidence="1">
    <location>
        <begin position="1"/>
        <end position="22"/>
    </location>
</feature>
<dbReference type="GO" id="GO:0016740">
    <property type="term" value="F:transferase activity"/>
    <property type="evidence" value="ECO:0007669"/>
    <property type="project" value="UniProtKB-KW"/>
</dbReference>
<evidence type="ECO:0000313" key="3">
    <source>
        <dbReference type="EMBL" id="PRY25168.1"/>
    </source>
</evidence>
<gene>
    <name evidence="3" type="ORF">CLV78_102345</name>
</gene>
<sequence length="313" mass="34585">MEATTQPANMRPRPEDAPAPELPRRLIVAIPSTARRDILTRTVRAIREQTRHPDQLLISVASDGDIDRTALSDLPFPIRVLTGPKGGSPQRNRIFQHLTEADTVLLLDDDFLMEKGYLAAVDALFKTQLDVVMASGTLVADDVSGPGLTHEDGQGLLEDLPPTGSSLTDIHNGYGCNMAFRARPALRNNIRFDEALPLYSWLEDVDFSRRLAPYGRIVRNEATVGVHLGTKVGRSPGRRLGYSQLSNPVYLVGKGTMGRRRALRLMTRNVVSNLVYSIRPRPWTDSRGRLRGNLLAIGDLLRGRLSPARAVDL</sequence>
<dbReference type="Pfam" id="PF00535">
    <property type="entry name" value="Glycos_transf_2"/>
    <property type="match status" value="1"/>
</dbReference>
<proteinExistence type="predicted"/>
<comment type="caution">
    <text evidence="3">The sequence shown here is derived from an EMBL/GenBank/DDBJ whole genome shotgun (WGS) entry which is preliminary data.</text>
</comment>
<organism evidence="3 4">
    <name type="scientific">Aliiruegeria haliotis</name>
    <dbReference type="NCBI Taxonomy" id="1280846"/>
    <lineage>
        <taxon>Bacteria</taxon>
        <taxon>Pseudomonadati</taxon>
        <taxon>Pseudomonadota</taxon>
        <taxon>Alphaproteobacteria</taxon>
        <taxon>Rhodobacterales</taxon>
        <taxon>Roseobacteraceae</taxon>
        <taxon>Aliiruegeria</taxon>
    </lineage>
</organism>
<accession>A0A2T0RVJ4</accession>
<dbReference type="Gene3D" id="3.90.550.10">
    <property type="entry name" value="Spore Coat Polysaccharide Biosynthesis Protein SpsA, Chain A"/>
    <property type="match status" value="1"/>
</dbReference>
<dbReference type="InterPro" id="IPR029044">
    <property type="entry name" value="Nucleotide-diphossugar_trans"/>
</dbReference>
<dbReference type="Proteomes" id="UP000239480">
    <property type="component" value="Unassembled WGS sequence"/>
</dbReference>
<dbReference type="EMBL" id="PVTD01000002">
    <property type="protein sequence ID" value="PRY25168.1"/>
    <property type="molecule type" value="Genomic_DNA"/>
</dbReference>
<evidence type="ECO:0000256" key="1">
    <source>
        <dbReference type="SAM" id="MobiDB-lite"/>
    </source>
</evidence>
<dbReference type="RefSeq" id="WP_106204095.1">
    <property type="nucleotide sequence ID" value="NZ_PVTD01000002.1"/>
</dbReference>
<keyword evidence="4" id="KW-1185">Reference proteome</keyword>
<dbReference type="AlphaFoldDB" id="A0A2T0RVJ4"/>
<feature type="domain" description="Glycosyltransferase 2-like" evidence="2">
    <location>
        <begin position="28"/>
        <end position="181"/>
    </location>
</feature>
<evidence type="ECO:0000259" key="2">
    <source>
        <dbReference type="Pfam" id="PF00535"/>
    </source>
</evidence>
<name>A0A2T0RVJ4_9RHOB</name>
<protein>
    <submittedName>
        <fullName evidence="3">GT2 family glycosyltransferase</fullName>
    </submittedName>
</protein>